<dbReference type="InterPro" id="IPR024997">
    <property type="entry name" value="DUF3892"/>
</dbReference>
<proteinExistence type="predicted"/>
<accession>A0ABN2SHV8</accession>
<sequence>MARVLVEYTHKIGDDHRNPHQRIRGIGGNGSQGWYRETAEVIADIRAGRNSYFVTVAGRQLDVVLASYAGVVYLKTTADGFAPNNLLSLPEPPVRLMA</sequence>
<dbReference type="Pfam" id="PF13031">
    <property type="entry name" value="DUF3892"/>
    <property type="match status" value="1"/>
</dbReference>
<dbReference type="EMBL" id="BAAANN010000044">
    <property type="protein sequence ID" value="GAA1986368.1"/>
    <property type="molecule type" value="Genomic_DNA"/>
</dbReference>
<protein>
    <submittedName>
        <fullName evidence="1">DUF3892 domain-containing protein</fullName>
    </submittedName>
</protein>
<keyword evidence="2" id="KW-1185">Reference proteome</keyword>
<evidence type="ECO:0000313" key="2">
    <source>
        <dbReference type="Proteomes" id="UP001501116"/>
    </source>
</evidence>
<evidence type="ECO:0000313" key="1">
    <source>
        <dbReference type="EMBL" id="GAA1986368.1"/>
    </source>
</evidence>
<comment type="caution">
    <text evidence="1">The sequence shown here is derived from an EMBL/GenBank/DDBJ whole genome shotgun (WGS) entry which is preliminary data.</text>
</comment>
<dbReference type="Proteomes" id="UP001501116">
    <property type="component" value="Unassembled WGS sequence"/>
</dbReference>
<gene>
    <name evidence="1" type="ORF">GCM10009754_75300</name>
</gene>
<dbReference type="RefSeq" id="WP_344429952.1">
    <property type="nucleotide sequence ID" value="NZ_BAAANN010000044.1"/>
</dbReference>
<name>A0ABN2SHV8_9PSEU</name>
<organism evidence="1 2">
    <name type="scientific">Amycolatopsis minnesotensis</name>
    <dbReference type="NCBI Taxonomy" id="337894"/>
    <lineage>
        <taxon>Bacteria</taxon>
        <taxon>Bacillati</taxon>
        <taxon>Actinomycetota</taxon>
        <taxon>Actinomycetes</taxon>
        <taxon>Pseudonocardiales</taxon>
        <taxon>Pseudonocardiaceae</taxon>
        <taxon>Amycolatopsis</taxon>
    </lineage>
</organism>
<reference evidence="1 2" key="1">
    <citation type="journal article" date="2019" name="Int. J. Syst. Evol. Microbiol.">
        <title>The Global Catalogue of Microorganisms (GCM) 10K type strain sequencing project: providing services to taxonomists for standard genome sequencing and annotation.</title>
        <authorList>
            <consortium name="The Broad Institute Genomics Platform"/>
            <consortium name="The Broad Institute Genome Sequencing Center for Infectious Disease"/>
            <person name="Wu L."/>
            <person name="Ma J."/>
        </authorList>
    </citation>
    <scope>NUCLEOTIDE SEQUENCE [LARGE SCALE GENOMIC DNA]</scope>
    <source>
        <strain evidence="1 2">JCM 14545</strain>
    </source>
</reference>